<dbReference type="SUPFAM" id="SSF48452">
    <property type="entry name" value="TPR-like"/>
    <property type="match status" value="1"/>
</dbReference>
<dbReference type="Gene3D" id="1.25.40.10">
    <property type="entry name" value="Tetratricopeptide repeat domain"/>
    <property type="match status" value="2"/>
</dbReference>
<comment type="caution">
    <text evidence="3">The sequence shown here is derived from an EMBL/GenBank/DDBJ whole genome shotgun (WGS) entry which is preliminary data.</text>
</comment>
<keyword evidence="2" id="KW-0732">Signal</keyword>
<dbReference type="PROSITE" id="PS50005">
    <property type="entry name" value="TPR"/>
    <property type="match status" value="1"/>
</dbReference>
<sequence length="242" mass="27919">MRLFFILFILPVLLSAQSTVADVVLLIENRKFEEAETLTKRYLTEFPNNQEGLELLGDVFAYQEKWDDAVLQYKKLTALNPKKANYHYKYGGALSMKAINANVFVATTYVSDIKNAFLEASHLDESHVDTRWALVKLYIELPFVLGGSKKQAMHYAQQLEVISKVDGYLAKGFVYNETDDKINAEKFYKKALAVGGSKTCYKELSNFYLKHNEKEKALHILKQAYDKFKDVKFKEKIEEITR</sequence>
<proteinExistence type="predicted"/>
<keyword evidence="1" id="KW-0802">TPR repeat</keyword>
<evidence type="ECO:0000256" key="1">
    <source>
        <dbReference type="PROSITE-ProRule" id="PRU00339"/>
    </source>
</evidence>
<feature type="chain" id="PRO_5045787853" description="Tetratricopeptide repeat protein" evidence="2">
    <location>
        <begin position="22"/>
        <end position="242"/>
    </location>
</feature>
<evidence type="ECO:0000313" key="4">
    <source>
        <dbReference type="Proteomes" id="UP001501456"/>
    </source>
</evidence>
<name>A0ABP7GRM5_9FLAO</name>
<feature type="repeat" description="TPR" evidence="1">
    <location>
        <begin position="50"/>
        <end position="83"/>
    </location>
</feature>
<feature type="signal peptide" evidence="2">
    <location>
        <begin position="1"/>
        <end position="21"/>
    </location>
</feature>
<dbReference type="Pfam" id="PF13414">
    <property type="entry name" value="TPR_11"/>
    <property type="match status" value="1"/>
</dbReference>
<evidence type="ECO:0008006" key="5">
    <source>
        <dbReference type="Google" id="ProtNLM"/>
    </source>
</evidence>
<dbReference type="EMBL" id="BAABBI010000001">
    <property type="protein sequence ID" value="GAA3772468.1"/>
    <property type="molecule type" value="Genomic_DNA"/>
</dbReference>
<dbReference type="RefSeq" id="WP_344725882.1">
    <property type="nucleotide sequence ID" value="NZ_BAABBI010000001.1"/>
</dbReference>
<reference evidence="4" key="1">
    <citation type="journal article" date="2019" name="Int. J. Syst. Evol. Microbiol.">
        <title>The Global Catalogue of Microorganisms (GCM) 10K type strain sequencing project: providing services to taxonomists for standard genome sequencing and annotation.</title>
        <authorList>
            <consortium name="The Broad Institute Genomics Platform"/>
            <consortium name="The Broad Institute Genome Sequencing Center for Infectious Disease"/>
            <person name="Wu L."/>
            <person name="Ma J."/>
        </authorList>
    </citation>
    <scope>NUCLEOTIDE SEQUENCE [LARGE SCALE GENOMIC DNA]</scope>
    <source>
        <strain evidence="4">JCM 17525</strain>
    </source>
</reference>
<evidence type="ECO:0000313" key="3">
    <source>
        <dbReference type="EMBL" id="GAA3772468.1"/>
    </source>
</evidence>
<dbReference type="InterPro" id="IPR011990">
    <property type="entry name" value="TPR-like_helical_dom_sf"/>
</dbReference>
<protein>
    <recommendedName>
        <fullName evidence="5">Tetratricopeptide repeat protein</fullName>
    </recommendedName>
</protein>
<dbReference type="InterPro" id="IPR019734">
    <property type="entry name" value="TPR_rpt"/>
</dbReference>
<evidence type="ECO:0000256" key="2">
    <source>
        <dbReference type="SAM" id="SignalP"/>
    </source>
</evidence>
<organism evidence="3 4">
    <name type="scientific">Corallibacter vietnamensis</name>
    <dbReference type="NCBI Taxonomy" id="904130"/>
    <lineage>
        <taxon>Bacteria</taxon>
        <taxon>Pseudomonadati</taxon>
        <taxon>Bacteroidota</taxon>
        <taxon>Flavobacteriia</taxon>
        <taxon>Flavobacteriales</taxon>
        <taxon>Flavobacteriaceae</taxon>
        <taxon>Corallibacter</taxon>
    </lineage>
</organism>
<gene>
    <name evidence="3" type="ORF">GCM10022271_00660</name>
</gene>
<accession>A0ABP7GRM5</accession>
<dbReference type="Proteomes" id="UP001501456">
    <property type="component" value="Unassembled WGS sequence"/>
</dbReference>
<keyword evidence="4" id="KW-1185">Reference proteome</keyword>